<dbReference type="GO" id="GO:0016020">
    <property type="term" value="C:membrane"/>
    <property type="evidence" value="ECO:0007669"/>
    <property type="project" value="UniProtKB-SubCell"/>
</dbReference>
<evidence type="ECO:0000256" key="3">
    <source>
        <dbReference type="ARBA" id="ARBA00022692"/>
    </source>
</evidence>
<dbReference type="eggNOG" id="KOG0752">
    <property type="taxonomic scope" value="Eukaryota"/>
</dbReference>
<comment type="similarity">
    <text evidence="7">Belongs to the mitochondrial carrier (TC 2.A.29) family.</text>
</comment>
<sequence>PIISQELLAGGAAGGLAKTMVAPLERVKILFQTGRMRGKGVGETLRNILEKEGVGGLFRGNGASVLRIVPYAALHFGAYEYYRELLVKAAAASVGKGVVEYDVPPALDLVAGSAAGATAVLVTYPLDLVRTRLAYDTEANGPVPRVRLTIRGVLAATVRQEGALGLYRGIGPTLCGILPYAGLKFYVYQSLKQQYRRWPGEHHLQKLPVGVMLTFGACSGLVAQTFTYPLDVVRRQMQVQHLIDWQATQQIRSTWQGLRLIISQQGSRALFAGLSLNYMKVVPSTAIGFTIYDALKHYLGLPQHL</sequence>
<comment type="subcellular location">
    <subcellularLocation>
        <location evidence="1">Membrane</location>
        <topology evidence="1">Multi-pass membrane protein</topology>
    </subcellularLocation>
</comment>
<keyword evidence="5 6" id="KW-0472">Membrane</keyword>
<dbReference type="PRINTS" id="PR00926">
    <property type="entry name" value="MITOCARRIER"/>
</dbReference>
<dbReference type="SUPFAM" id="SSF103506">
    <property type="entry name" value="Mitochondrial carrier"/>
    <property type="match status" value="1"/>
</dbReference>
<feature type="repeat" description="Solcar" evidence="6">
    <location>
        <begin position="1"/>
        <end position="85"/>
    </location>
</feature>
<dbReference type="OrthoDB" id="270584at2759"/>
<dbReference type="EMBL" id="AGSI01000026">
    <property type="protein sequence ID" value="EIE18155.1"/>
    <property type="molecule type" value="Genomic_DNA"/>
</dbReference>
<comment type="caution">
    <text evidence="8">The sequence shown here is derived from an EMBL/GenBank/DDBJ whole genome shotgun (WGS) entry which is preliminary data.</text>
</comment>
<evidence type="ECO:0000256" key="5">
    <source>
        <dbReference type="ARBA" id="ARBA00023136"/>
    </source>
</evidence>
<keyword evidence="2 7" id="KW-0813">Transport</keyword>
<name>I0YID6_COCSC</name>
<dbReference type="STRING" id="574566.I0YID6"/>
<dbReference type="InterPro" id="IPR023395">
    <property type="entry name" value="MCP_dom_sf"/>
</dbReference>
<dbReference type="RefSeq" id="XP_005642699.1">
    <property type="nucleotide sequence ID" value="XM_005642642.1"/>
</dbReference>
<evidence type="ECO:0000256" key="1">
    <source>
        <dbReference type="ARBA" id="ARBA00004141"/>
    </source>
</evidence>
<dbReference type="Proteomes" id="UP000007264">
    <property type="component" value="Unassembled WGS sequence"/>
</dbReference>
<evidence type="ECO:0000256" key="2">
    <source>
        <dbReference type="ARBA" id="ARBA00022448"/>
    </source>
</evidence>
<evidence type="ECO:0000256" key="4">
    <source>
        <dbReference type="ARBA" id="ARBA00022737"/>
    </source>
</evidence>
<dbReference type="InterPro" id="IPR002067">
    <property type="entry name" value="MCP"/>
</dbReference>
<evidence type="ECO:0000256" key="6">
    <source>
        <dbReference type="PROSITE-ProRule" id="PRU00282"/>
    </source>
</evidence>
<dbReference type="Pfam" id="PF00153">
    <property type="entry name" value="Mito_carr"/>
    <property type="match status" value="3"/>
</dbReference>
<dbReference type="InterPro" id="IPR018108">
    <property type="entry name" value="MCP_transmembrane"/>
</dbReference>
<dbReference type="PANTHER" id="PTHR24089">
    <property type="entry name" value="SOLUTE CARRIER FAMILY 25"/>
    <property type="match status" value="1"/>
</dbReference>
<accession>I0YID6</accession>
<evidence type="ECO:0000313" key="8">
    <source>
        <dbReference type="EMBL" id="EIE18155.1"/>
    </source>
</evidence>
<dbReference type="GeneID" id="17036111"/>
<dbReference type="PROSITE" id="PS50920">
    <property type="entry name" value="SOLCAR"/>
    <property type="match status" value="3"/>
</dbReference>
<proteinExistence type="inferred from homology"/>
<organism evidence="8 9">
    <name type="scientific">Coccomyxa subellipsoidea (strain C-169)</name>
    <name type="common">Green microalga</name>
    <dbReference type="NCBI Taxonomy" id="574566"/>
    <lineage>
        <taxon>Eukaryota</taxon>
        <taxon>Viridiplantae</taxon>
        <taxon>Chlorophyta</taxon>
        <taxon>core chlorophytes</taxon>
        <taxon>Trebouxiophyceae</taxon>
        <taxon>Trebouxiophyceae incertae sedis</taxon>
        <taxon>Coccomyxaceae</taxon>
        <taxon>Coccomyxa</taxon>
        <taxon>Coccomyxa subellipsoidea</taxon>
    </lineage>
</organism>
<dbReference type="GO" id="GO:0055085">
    <property type="term" value="P:transmembrane transport"/>
    <property type="evidence" value="ECO:0007669"/>
    <property type="project" value="InterPro"/>
</dbReference>
<reference evidence="8 9" key="1">
    <citation type="journal article" date="2012" name="Genome Biol.">
        <title>The genome of the polar eukaryotic microalga coccomyxa subellipsoidea reveals traits of cold adaptation.</title>
        <authorList>
            <person name="Blanc G."/>
            <person name="Agarkova I."/>
            <person name="Grimwood J."/>
            <person name="Kuo A."/>
            <person name="Brueggeman A."/>
            <person name="Dunigan D."/>
            <person name="Gurnon J."/>
            <person name="Ladunga I."/>
            <person name="Lindquist E."/>
            <person name="Lucas S."/>
            <person name="Pangilinan J."/>
            <person name="Proschold T."/>
            <person name="Salamov A."/>
            <person name="Schmutz J."/>
            <person name="Weeks D."/>
            <person name="Yamada T."/>
            <person name="Claverie J.M."/>
            <person name="Grigoriev I."/>
            <person name="Van Etten J."/>
            <person name="Lomsadze A."/>
            <person name="Borodovsky M."/>
        </authorList>
    </citation>
    <scope>NUCLEOTIDE SEQUENCE [LARGE SCALE GENOMIC DNA]</scope>
    <source>
        <strain evidence="8 9">C-169</strain>
    </source>
</reference>
<keyword evidence="9" id="KW-1185">Reference proteome</keyword>
<feature type="non-terminal residue" evidence="8">
    <location>
        <position position="1"/>
    </location>
</feature>
<dbReference type="Gene3D" id="1.50.40.10">
    <property type="entry name" value="Mitochondrial carrier domain"/>
    <property type="match status" value="1"/>
</dbReference>
<dbReference type="KEGG" id="csl:COCSUDRAFT_20947"/>
<gene>
    <name evidence="8" type="ORF">COCSUDRAFT_20947</name>
</gene>
<protein>
    <submittedName>
        <fullName evidence="8">Mitochondrial carrier</fullName>
    </submittedName>
</protein>
<dbReference type="AlphaFoldDB" id="I0YID6"/>
<keyword evidence="4" id="KW-0677">Repeat</keyword>
<feature type="repeat" description="Solcar" evidence="6">
    <location>
        <begin position="207"/>
        <end position="298"/>
    </location>
</feature>
<keyword evidence="3 6" id="KW-0812">Transmembrane</keyword>
<evidence type="ECO:0000313" key="9">
    <source>
        <dbReference type="Proteomes" id="UP000007264"/>
    </source>
</evidence>
<feature type="repeat" description="Solcar" evidence="6">
    <location>
        <begin position="103"/>
        <end position="194"/>
    </location>
</feature>
<evidence type="ECO:0000256" key="7">
    <source>
        <dbReference type="RuleBase" id="RU000488"/>
    </source>
</evidence>